<dbReference type="OrthoDB" id="9178561at2"/>
<evidence type="ECO:0000256" key="6">
    <source>
        <dbReference type="SAM" id="SignalP"/>
    </source>
</evidence>
<feature type="domain" description="Single Cache" evidence="7">
    <location>
        <begin position="157"/>
        <end position="237"/>
    </location>
</feature>
<evidence type="ECO:0000256" key="5">
    <source>
        <dbReference type="ARBA" id="ARBA00023136"/>
    </source>
</evidence>
<keyword evidence="2" id="KW-1003">Cell membrane</keyword>
<proteinExistence type="predicted"/>
<dbReference type="InterPro" id="IPR004010">
    <property type="entry name" value="Double_Cache_2"/>
</dbReference>
<feature type="chain" id="PRO_5022193599" evidence="6">
    <location>
        <begin position="26"/>
        <end position="285"/>
    </location>
</feature>
<evidence type="ECO:0000313" key="8">
    <source>
        <dbReference type="EMBL" id="TVO53199.1"/>
    </source>
</evidence>
<sequence length="285" mass="30986">MTRRHSLNCTAAALLGLSLMTGAFAADRGTPREARALFDQAVKYMQANGPERSFAAFNNQKGKFVSKDLYVFVIDNKGTYHASGAAPETLVGLNVLGTTDAAGNPLFRDMIETTARNGEGQVRYMWLNRQTNHVEPKVSYVSKVNDYVVGVGYFAPRSTAADAQKMLTRAIAYAKTEGLDKANAAFNDRHGVFVQNDLYVFAVDLASGNFSAMGMNPTLTGKDAVGLTDAEGHAIVKEMIDKTASGEEAVVDYVWRNPVTNAVEKKRSYVRREGGALIGVGYYQE</sequence>
<dbReference type="SMART" id="SM01049">
    <property type="entry name" value="Cache_2"/>
    <property type="match status" value="2"/>
</dbReference>
<accession>A0A557QJX5</accession>
<reference evidence="8 9" key="1">
    <citation type="submission" date="2019-07" db="EMBL/GenBank/DDBJ databases">
        <title>The pathways for chlorine oxyanion respiration interact through the shared metabolite chlorate.</title>
        <authorList>
            <person name="Barnum T.P."/>
            <person name="Cheng Y."/>
            <person name="Hill K.A."/>
            <person name="Lucas L.N."/>
            <person name="Carlson H.K."/>
            <person name="Coates J.D."/>
        </authorList>
    </citation>
    <scope>NUCLEOTIDE SEQUENCE [LARGE SCALE GENOMIC DNA]</scope>
    <source>
        <strain evidence="8 9">SFB-3</strain>
    </source>
</reference>
<keyword evidence="5" id="KW-0472">Membrane</keyword>
<evidence type="ECO:0000256" key="4">
    <source>
        <dbReference type="ARBA" id="ARBA00022989"/>
    </source>
</evidence>
<comment type="subcellular location">
    <subcellularLocation>
        <location evidence="1">Cell membrane</location>
        <topology evidence="1">Multi-pass membrane protein</topology>
    </subcellularLocation>
</comment>
<dbReference type="Proteomes" id="UP000319502">
    <property type="component" value="Unassembled WGS sequence"/>
</dbReference>
<name>A0A557QJX5_9RHOO</name>
<dbReference type="InterPro" id="IPR033480">
    <property type="entry name" value="sCache_2"/>
</dbReference>
<evidence type="ECO:0000256" key="3">
    <source>
        <dbReference type="ARBA" id="ARBA00022692"/>
    </source>
</evidence>
<keyword evidence="3" id="KW-0812">Transmembrane</keyword>
<keyword evidence="9" id="KW-1185">Reference proteome</keyword>
<organism evidence="8 9">
    <name type="scientific">Denitromonas halophila</name>
    <dbReference type="NCBI Taxonomy" id="1629404"/>
    <lineage>
        <taxon>Bacteria</taxon>
        <taxon>Pseudomonadati</taxon>
        <taxon>Pseudomonadota</taxon>
        <taxon>Betaproteobacteria</taxon>
        <taxon>Rhodocyclales</taxon>
        <taxon>Zoogloeaceae</taxon>
        <taxon>Denitromonas</taxon>
    </lineage>
</organism>
<feature type="signal peptide" evidence="6">
    <location>
        <begin position="1"/>
        <end position="25"/>
    </location>
</feature>
<protein>
    <submittedName>
        <fullName evidence="8">Chemotaxis protein</fullName>
    </submittedName>
</protein>
<keyword evidence="6" id="KW-0732">Signal</keyword>
<feature type="domain" description="Single Cache" evidence="7">
    <location>
        <begin position="23"/>
        <end position="108"/>
    </location>
</feature>
<dbReference type="Pfam" id="PF08269">
    <property type="entry name" value="dCache_2"/>
    <property type="match status" value="1"/>
</dbReference>
<comment type="caution">
    <text evidence="8">The sequence shown here is derived from an EMBL/GenBank/DDBJ whole genome shotgun (WGS) entry which is preliminary data.</text>
</comment>
<dbReference type="Gene3D" id="3.30.450.20">
    <property type="entry name" value="PAS domain"/>
    <property type="match status" value="2"/>
</dbReference>
<gene>
    <name evidence="8" type="ORF">FHP91_15490</name>
</gene>
<keyword evidence="4" id="KW-1133">Transmembrane helix</keyword>
<evidence type="ECO:0000259" key="7">
    <source>
        <dbReference type="SMART" id="SM01049"/>
    </source>
</evidence>
<dbReference type="RefSeq" id="WP_144310444.1">
    <property type="nucleotide sequence ID" value="NZ_VMNK01000015.1"/>
</dbReference>
<dbReference type="EMBL" id="VMNK01000015">
    <property type="protein sequence ID" value="TVO53199.1"/>
    <property type="molecule type" value="Genomic_DNA"/>
</dbReference>
<evidence type="ECO:0000313" key="9">
    <source>
        <dbReference type="Proteomes" id="UP000319502"/>
    </source>
</evidence>
<dbReference type="AlphaFoldDB" id="A0A557QJX5"/>
<evidence type="ECO:0000256" key="2">
    <source>
        <dbReference type="ARBA" id="ARBA00022475"/>
    </source>
</evidence>
<evidence type="ECO:0000256" key="1">
    <source>
        <dbReference type="ARBA" id="ARBA00004651"/>
    </source>
</evidence>
<dbReference type="GO" id="GO:0005886">
    <property type="term" value="C:plasma membrane"/>
    <property type="evidence" value="ECO:0007669"/>
    <property type="project" value="UniProtKB-SubCell"/>
</dbReference>